<feature type="domain" description="Histidine kinase" evidence="15">
    <location>
        <begin position="395"/>
        <end position="619"/>
    </location>
</feature>
<dbReference type="EC" id="2.7.13.3" evidence="4"/>
<comment type="caution">
    <text evidence="17">The sequence shown here is derived from an EMBL/GenBank/DDBJ whole genome shotgun (WGS) entry which is preliminary data.</text>
</comment>
<keyword evidence="7" id="KW-0808">Transferase</keyword>
<evidence type="ECO:0000259" key="14">
    <source>
        <dbReference type="PROSITE" id="PS50046"/>
    </source>
</evidence>
<feature type="domain" description="Phytochrome chromophore attachment site" evidence="14">
    <location>
        <begin position="191"/>
        <end position="343"/>
    </location>
</feature>
<evidence type="ECO:0000256" key="2">
    <source>
        <dbReference type="ARBA" id="ARBA00004236"/>
    </source>
</evidence>
<dbReference type="SUPFAM" id="SSF55874">
    <property type="entry name" value="ATPase domain of HSP90 chaperone/DNA topoisomerase II/histidine kinase"/>
    <property type="match status" value="1"/>
</dbReference>
<dbReference type="OrthoDB" id="500345at2"/>
<dbReference type="Gene3D" id="3.30.450.40">
    <property type="match status" value="1"/>
</dbReference>
<dbReference type="CDD" id="cd00082">
    <property type="entry name" value="HisKA"/>
    <property type="match status" value="1"/>
</dbReference>
<evidence type="ECO:0000256" key="12">
    <source>
        <dbReference type="ARBA" id="ARBA00023136"/>
    </source>
</evidence>
<dbReference type="InterPro" id="IPR004358">
    <property type="entry name" value="Sig_transdc_His_kin-like_C"/>
</dbReference>
<feature type="modified residue" description="4-aspartylphosphate" evidence="13">
    <location>
        <position position="690"/>
    </location>
</feature>
<accession>A0A1U7HRH9</accession>
<keyword evidence="18" id="KW-1185">Reference proteome</keyword>
<dbReference type="SMART" id="SM00387">
    <property type="entry name" value="HATPase_c"/>
    <property type="match status" value="1"/>
</dbReference>
<comment type="catalytic activity">
    <reaction evidence="1">
        <text>ATP + protein L-histidine = ADP + protein N-phospho-L-histidine.</text>
        <dbReference type="EC" id="2.7.13.3"/>
    </reaction>
</comment>
<organism evidence="17 18">
    <name type="scientific">Hydrococcus rivularis NIES-593</name>
    <dbReference type="NCBI Taxonomy" id="1921803"/>
    <lineage>
        <taxon>Bacteria</taxon>
        <taxon>Bacillati</taxon>
        <taxon>Cyanobacteriota</taxon>
        <taxon>Cyanophyceae</taxon>
        <taxon>Pleurocapsales</taxon>
        <taxon>Hydrococcaceae</taxon>
        <taxon>Hydrococcus</taxon>
    </lineage>
</organism>
<keyword evidence="9 17" id="KW-0418">Kinase</keyword>
<evidence type="ECO:0000259" key="16">
    <source>
        <dbReference type="PROSITE" id="PS50110"/>
    </source>
</evidence>
<reference evidence="17 18" key="1">
    <citation type="submission" date="2016-11" db="EMBL/GenBank/DDBJ databases">
        <title>Draft Genome Sequences of Nine Cyanobacterial Strains from Diverse Habitats.</title>
        <authorList>
            <person name="Zhu T."/>
            <person name="Hou S."/>
            <person name="Lu X."/>
            <person name="Hess W.R."/>
        </authorList>
    </citation>
    <scope>NUCLEOTIDE SEQUENCE [LARGE SCALE GENOMIC DNA]</scope>
    <source>
        <strain evidence="17 18">NIES-593</strain>
    </source>
</reference>
<dbReference type="SMART" id="SM00448">
    <property type="entry name" value="REC"/>
    <property type="match status" value="1"/>
</dbReference>
<keyword evidence="8" id="KW-0547">Nucleotide-binding</keyword>
<comment type="similarity">
    <text evidence="3">In the N-terminal section; belongs to the phytochrome family.</text>
</comment>
<dbReference type="Proteomes" id="UP000186868">
    <property type="component" value="Unassembled WGS sequence"/>
</dbReference>
<dbReference type="SMART" id="SM00388">
    <property type="entry name" value="HisKA"/>
    <property type="match status" value="1"/>
</dbReference>
<protein>
    <recommendedName>
        <fullName evidence="4">histidine kinase</fullName>
        <ecNumber evidence="4">2.7.13.3</ecNumber>
    </recommendedName>
</protein>
<keyword evidence="5" id="KW-1003">Cell membrane</keyword>
<dbReference type="CDD" id="cd16922">
    <property type="entry name" value="HATPase_EvgS-ArcB-TorS-like"/>
    <property type="match status" value="1"/>
</dbReference>
<evidence type="ECO:0000313" key="18">
    <source>
        <dbReference type="Proteomes" id="UP000186868"/>
    </source>
</evidence>
<dbReference type="PANTHER" id="PTHR43547">
    <property type="entry name" value="TWO-COMPONENT HISTIDINE KINASE"/>
    <property type="match status" value="1"/>
</dbReference>
<proteinExistence type="inferred from homology"/>
<evidence type="ECO:0000256" key="10">
    <source>
        <dbReference type="ARBA" id="ARBA00022840"/>
    </source>
</evidence>
<keyword evidence="10" id="KW-0067">ATP-binding</keyword>
<feature type="domain" description="Response regulatory" evidence="16">
    <location>
        <begin position="641"/>
        <end position="755"/>
    </location>
</feature>
<dbReference type="InterPro" id="IPR036097">
    <property type="entry name" value="HisK_dim/P_sf"/>
</dbReference>
<dbReference type="GO" id="GO:0000155">
    <property type="term" value="F:phosphorelay sensor kinase activity"/>
    <property type="evidence" value="ECO:0007669"/>
    <property type="project" value="InterPro"/>
</dbReference>
<dbReference type="InterPro" id="IPR016132">
    <property type="entry name" value="Phyto_chromo_attachment"/>
</dbReference>
<evidence type="ECO:0000259" key="15">
    <source>
        <dbReference type="PROSITE" id="PS50109"/>
    </source>
</evidence>
<dbReference type="FunFam" id="3.30.565.10:FF:000023">
    <property type="entry name" value="PAS domain-containing sensor histidine kinase"/>
    <property type="match status" value="1"/>
</dbReference>
<dbReference type="PANTHER" id="PTHR43547:SF2">
    <property type="entry name" value="HYBRID SIGNAL TRANSDUCTION HISTIDINE KINASE C"/>
    <property type="match status" value="1"/>
</dbReference>
<evidence type="ECO:0000256" key="7">
    <source>
        <dbReference type="ARBA" id="ARBA00022679"/>
    </source>
</evidence>
<dbReference type="STRING" id="1921803.NIES593_03730"/>
<dbReference type="Gene3D" id="1.10.287.130">
    <property type="match status" value="1"/>
</dbReference>
<dbReference type="SUPFAM" id="SSF52172">
    <property type="entry name" value="CheY-like"/>
    <property type="match status" value="1"/>
</dbReference>
<name>A0A1U7HRH9_9CYAN</name>
<dbReference type="Gene3D" id="3.40.50.2300">
    <property type="match status" value="1"/>
</dbReference>
<dbReference type="SMART" id="SM00065">
    <property type="entry name" value="GAF"/>
    <property type="match status" value="1"/>
</dbReference>
<dbReference type="InterPro" id="IPR011006">
    <property type="entry name" value="CheY-like_superfamily"/>
</dbReference>
<dbReference type="InterPro" id="IPR005467">
    <property type="entry name" value="His_kinase_dom"/>
</dbReference>
<dbReference type="InterPro" id="IPR003594">
    <property type="entry name" value="HATPase_dom"/>
</dbReference>
<keyword evidence="6 13" id="KW-0597">Phosphoprotein</keyword>
<evidence type="ECO:0000256" key="5">
    <source>
        <dbReference type="ARBA" id="ARBA00022475"/>
    </source>
</evidence>
<evidence type="ECO:0000256" key="13">
    <source>
        <dbReference type="PROSITE-ProRule" id="PRU00169"/>
    </source>
</evidence>
<gene>
    <name evidence="17" type="ORF">NIES593_03730</name>
</gene>
<dbReference type="Pfam" id="PF00072">
    <property type="entry name" value="Response_reg"/>
    <property type="match status" value="1"/>
</dbReference>
<dbReference type="GO" id="GO:0005886">
    <property type="term" value="C:plasma membrane"/>
    <property type="evidence" value="ECO:0007669"/>
    <property type="project" value="UniProtKB-SubCell"/>
</dbReference>
<dbReference type="EMBL" id="MRCB01000002">
    <property type="protein sequence ID" value="OKH26192.1"/>
    <property type="molecule type" value="Genomic_DNA"/>
</dbReference>
<dbReference type="Gene3D" id="3.30.565.10">
    <property type="entry name" value="Histidine kinase-like ATPase, C-terminal domain"/>
    <property type="match status" value="1"/>
</dbReference>
<evidence type="ECO:0000256" key="8">
    <source>
        <dbReference type="ARBA" id="ARBA00022741"/>
    </source>
</evidence>
<dbReference type="PROSITE" id="PS50046">
    <property type="entry name" value="PHYTOCHROME_2"/>
    <property type="match status" value="1"/>
</dbReference>
<dbReference type="InterPro" id="IPR036890">
    <property type="entry name" value="HATPase_C_sf"/>
</dbReference>
<evidence type="ECO:0000256" key="6">
    <source>
        <dbReference type="ARBA" id="ARBA00022553"/>
    </source>
</evidence>
<dbReference type="Pfam" id="PF02518">
    <property type="entry name" value="HATPase_c"/>
    <property type="match status" value="1"/>
</dbReference>
<evidence type="ECO:0000313" key="17">
    <source>
        <dbReference type="EMBL" id="OKH26192.1"/>
    </source>
</evidence>
<dbReference type="PROSITE" id="PS50109">
    <property type="entry name" value="HIS_KIN"/>
    <property type="match status" value="1"/>
</dbReference>
<evidence type="ECO:0000256" key="11">
    <source>
        <dbReference type="ARBA" id="ARBA00023012"/>
    </source>
</evidence>
<dbReference type="GO" id="GO:0005524">
    <property type="term" value="F:ATP binding"/>
    <property type="evidence" value="ECO:0007669"/>
    <property type="project" value="UniProtKB-KW"/>
</dbReference>
<keyword evidence="11" id="KW-0902">Two-component regulatory system</keyword>
<evidence type="ECO:0000256" key="3">
    <source>
        <dbReference type="ARBA" id="ARBA00006402"/>
    </source>
</evidence>
<dbReference type="InterPro" id="IPR003018">
    <property type="entry name" value="GAF"/>
</dbReference>
<dbReference type="InterPro" id="IPR029016">
    <property type="entry name" value="GAF-like_dom_sf"/>
</dbReference>
<dbReference type="Pfam" id="PF01590">
    <property type="entry name" value="GAF"/>
    <property type="match status" value="1"/>
</dbReference>
<dbReference type="InterPro" id="IPR001789">
    <property type="entry name" value="Sig_transdc_resp-reg_receiver"/>
</dbReference>
<dbReference type="InterPro" id="IPR003661">
    <property type="entry name" value="HisK_dim/P_dom"/>
</dbReference>
<dbReference type="PROSITE" id="PS50110">
    <property type="entry name" value="RESPONSE_REGULATORY"/>
    <property type="match status" value="1"/>
</dbReference>
<evidence type="ECO:0000256" key="1">
    <source>
        <dbReference type="ARBA" id="ARBA00000085"/>
    </source>
</evidence>
<evidence type="ECO:0000256" key="4">
    <source>
        <dbReference type="ARBA" id="ARBA00012438"/>
    </source>
</evidence>
<sequence length="768" mass="88083">MDNSQTSILRRTVSSDTYKRLCSLWQQMAERKGQDSILLTEETLFSVNPSLAEKKYRERFCLLFSPEFRALLIGTLRTEDLLYQISIIWDTRTIADFVDRLSEESGQRTEIQCLRDRLQQILIAQPSNNPDLQCHFTLKLLDILTPETLGGLEQMYPRVSICKPVEDALRQQVTQERLLNQVITQIRQSLELPVILETAVKEVRSFLQVDRLVIYQFINESSAENERNHSSQSLGRVTYESRASDRIPSILNLTAEDDCFTYIPRYTEKYRRGLVVAIEDVEKAYSSSFCLVELLRQRDVKAKLIAPIVVEEKLWGLLIAHQCFETRQWFESEKNFLGQIGEHLAVAIYQAQLYAEVQQQKNTFEQRVIERTQELRDTLLAAQSAHQSKNEFLGNMSHELRTPLTSVIGLSGTLLHWSDRGSALSLAKQRQYIQMIQDSGKQLLELINEILDFAQLEAGKVLLNTKEFSLQNLSRQVLKNLQTEATNQQIHLELDCRVEPRHDRFYADPDRLQQILFHLLKNAIKFTPADGTVILRVWKENNYAVFQVEDTGIGISEDQLPLLFEKFQQLEKSRQRTHGGTGLGLALTKQLVELHRGTIEVESTVGKGSLFTVRLPNQSHRQLKTTPASKVEERVTFESKSIVLIERDEEVATLMCELLTAATYQVVWLIDSTTAIGQIELLCPSLAIVDRNIPDVYHISKTLKKLQTTKSIKILLLSDKITSTDWQSLSRKGIDDYLLKPIQPHLLLQRVSALVSSDQNSENDKMKL</sequence>
<evidence type="ECO:0000256" key="9">
    <source>
        <dbReference type="ARBA" id="ARBA00022777"/>
    </source>
</evidence>
<dbReference type="SUPFAM" id="SSF55781">
    <property type="entry name" value="GAF domain-like"/>
    <property type="match status" value="1"/>
</dbReference>
<dbReference type="AlphaFoldDB" id="A0A1U7HRH9"/>
<dbReference type="SUPFAM" id="SSF47384">
    <property type="entry name" value="Homodimeric domain of signal transducing histidine kinase"/>
    <property type="match status" value="1"/>
</dbReference>
<dbReference type="PRINTS" id="PR00344">
    <property type="entry name" value="BCTRLSENSOR"/>
</dbReference>
<dbReference type="RefSeq" id="WP_073598299.1">
    <property type="nucleotide sequence ID" value="NZ_MRCB01000002.1"/>
</dbReference>
<dbReference type="Pfam" id="PF00512">
    <property type="entry name" value="HisKA"/>
    <property type="match status" value="1"/>
</dbReference>
<comment type="subcellular location">
    <subcellularLocation>
        <location evidence="2">Cell membrane</location>
    </subcellularLocation>
</comment>
<keyword evidence="12" id="KW-0472">Membrane</keyword>